<dbReference type="SUPFAM" id="SSF55785">
    <property type="entry name" value="PYP-like sensor domain (PAS domain)"/>
    <property type="match status" value="1"/>
</dbReference>
<name>A0AAE2YNR1_9PROT</name>
<dbReference type="CDD" id="cd00075">
    <property type="entry name" value="HATPase"/>
    <property type="match status" value="1"/>
</dbReference>
<evidence type="ECO:0000256" key="4">
    <source>
        <dbReference type="SAM" id="Phobius"/>
    </source>
</evidence>
<accession>A0AAE2YNR1</accession>
<dbReference type="RefSeq" id="WP_215872046.1">
    <property type="nucleotide sequence ID" value="NZ_JAAXYO010000048.1"/>
</dbReference>
<keyword evidence="4" id="KW-1133">Transmembrane helix</keyword>
<dbReference type="Gene3D" id="1.10.287.130">
    <property type="match status" value="1"/>
</dbReference>
<dbReference type="SMART" id="SM00387">
    <property type="entry name" value="HATPase_c"/>
    <property type="match status" value="1"/>
</dbReference>
<comment type="caution">
    <text evidence="6">The sequence shown here is derived from an EMBL/GenBank/DDBJ whole genome shotgun (WGS) entry which is preliminary data.</text>
</comment>
<dbReference type="PRINTS" id="PR00344">
    <property type="entry name" value="BCTRLSENSOR"/>
</dbReference>
<evidence type="ECO:0000256" key="2">
    <source>
        <dbReference type="ARBA" id="ARBA00012438"/>
    </source>
</evidence>
<feature type="transmembrane region" description="Helical" evidence="4">
    <location>
        <begin position="147"/>
        <end position="165"/>
    </location>
</feature>
<dbReference type="GO" id="GO:0000155">
    <property type="term" value="F:phosphorelay sensor kinase activity"/>
    <property type="evidence" value="ECO:0007669"/>
    <property type="project" value="InterPro"/>
</dbReference>
<feature type="transmembrane region" description="Helical" evidence="4">
    <location>
        <begin position="123"/>
        <end position="141"/>
    </location>
</feature>
<dbReference type="InterPro" id="IPR003594">
    <property type="entry name" value="HATPase_dom"/>
</dbReference>
<proteinExistence type="predicted"/>
<organism evidence="6 7">
    <name type="scientific">Igneacidithiobacillus copahuensis</name>
    <dbReference type="NCBI Taxonomy" id="2724909"/>
    <lineage>
        <taxon>Bacteria</taxon>
        <taxon>Pseudomonadati</taxon>
        <taxon>Pseudomonadota</taxon>
        <taxon>Acidithiobacillia</taxon>
        <taxon>Acidithiobacillales</taxon>
        <taxon>Acidithiobacillaceae</taxon>
        <taxon>Igneacidithiobacillus</taxon>
    </lineage>
</organism>
<comment type="catalytic activity">
    <reaction evidence="1">
        <text>ATP + protein L-histidine = ADP + protein N-phospho-L-histidine.</text>
        <dbReference type="EC" id="2.7.13.3"/>
    </reaction>
</comment>
<evidence type="ECO:0000313" key="7">
    <source>
        <dbReference type="Proteomes" id="UP001197378"/>
    </source>
</evidence>
<dbReference type="EMBL" id="JAAXYO010000048">
    <property type="protein sequence ID" value="MBU2787589.1"/>
    <property type="molecule type" value="Genomic_DNA"/>
</dbReference>
<dbReference type="PANTHER" id="PTHR43065">
    <property type="entry name" value="SENSOR HISTIDINE KINASE"/>
    <property type="match status" value="1"/>
</dbReference>
<dbReference type="SUPFAM" id="SSF55874">
    <property type="entry name" value="ATPase domain of HSP90 chaperone/DNA topoisomerase II/histidine kinase"/>
    <property type="match status" value="1"/>
</dbReference>
<evidence type="ECO:0000259" key="5">
    <source>
        <dbReference type="PROSITE" id="PS50109"/>
    </source>
</evidence>
<feature type="transmembrane region" description="Helical" evidence="4">
    <location>
        <begin position="12"/>
        <end position="33"/>
    </location>
</feature>
<dbReference type="Pfam" id="PF00512">
    <property type="entry name" value="HisKA"/>
    <property type="match status" value="1"/>
</dbReference>
<dbReference type="Gene3D" id="3.30.565.10">
    <property type="entry name" value="Histidine kinase-like ATPase, C-terminal domain"/>
    <property type="match status" value="1"/>
</dbReference>
<dbReference type="SUPFAM" id="SSF47384">
    <property type="entry name" value="Homodimeric domain of signal transducing histidine kinase"/>
    <property type="match status" value="1"/>
</dbReference>
<keyword evidence="6" id="KW-0808">Transferase</keyword>
<sequence length="527" mass="59092">MQADNQHRLTMGVWGLALSRLLVSTALVLISTLSSKTLILEPAGPSAAVRDTSVIALLWSLGILFTLQLWPGFWQERKKLFISSIDMALVLTLFALTGGLSGTLVILPLLLLIANAYQLRGKAALAFVWILILFIFLLSGWQEIEWFSSRTLMYLVALLTVAFLADNLVRNRERAAIWNAAREQEILDLNALNQEIIQQSDVGILVLDRQHRTLFSNPVARAMINLPQDSGFPEALDLLRPELADFLYAKAPQSEKELVLSAADGGKRSFWVQSIPLPNTPYTILTLRDATILWERQREIQMAALGRLAANIAHEIRNPLSAIRHAAQLLGERALKESESRLLSIIDRESQRLNRIVDSVLEMARPRAAHPEPIALSAWLPVVLNQLREDPLLRDLQVKLDIPNSLPLASCDSEQLQQIFANLLVNAARYGQGENHIRQVDISVAAFRDPEELEIRVRDHGPGIPEENLERIFEPFFTTESQGTGLGLPLVRELLRANHGDIGVQNHRNGGAEFWFRLREWNLGTPL</sequence>
<dbReference type="AlphaFoldDB" id="A0AAE2YNR1"/>
<dbReference type="SMART" id="SM00388">
    <property type="entry name" value="HisKA"/>
    <property type="match status" value="1"/>
</dbReference>
<evidence type="ECO:0000256" key="3">
    <source>
        <dbReference type="ARBA" id="ARBA00022553"/>
    </source>
</evidence>
<dbReference type="InterPro" id="IPR035965">
    <property type="entry name" value="PAS-like_dom_sf"/>
</dbReference>
<dbReference type="InterPro" id="IPR003661">
    <property type="entry name" value="HisK_dim/P_dom"/>
</dbReference>
<keyword evidence="7" id="KW-1185">Reference proteome</keyword>
<keyword evidence="3" id="KW-0597">Phosphoprotein</keyword>
<feature type="domain" description="Histidine kinase" evidence="5">
    <location>
        <begin position="311"/>
        <end position="522"/>
    </location>
</feature>
<dbReference type="EC" id="2.7.13.3" evidence="2"/>
<reference evidence="6" key="1">
    <citation type="journal article" date="2021" name="ISME J.">
        <title>Genomic evolution of the class Acidithiobacillia: deep-branching Proteobacteria living in extreme acidic conditions.</title>
        <authorList>
            <person name="Moya-Beltran A."/>
            <person name="Beard S."/>
            <person name="Rojas-Villalobos C."/>
            <person name="Issotta F."/>
            <person name="Gallardo Y."/>
            <person name="Ulloa R."/>
            <person name="Giaveno A."/>
            <person name="Degli Esposti M."/>
            <person name="Johnson D.B."/>
            <person name="Quatrini R."/>
        </authorList>
    </citation>
    <scope>NUCLEOTIDE SEQUENCE</scope>
    <source>
        <strain evidence="6">VAN18-1</strain>
    </source>
</reference>
<feature type="transmembrane region" description="Helical" evidence="4">
    <location>
        <begin position="85"/>
        <end position="111"/>
    </location>
</feature>
<keyword evidence="6" id="KW-0418">Kinase</keyword>
<dbReference type="Proteomes" id="UP001197378">
    <property type="component" value="Unassembled WGS sequence"/>
</dbReference>
<protein>
    <recommendedName>
        <fullName evidence="2">histidine kinase</fullName>
        <ecNumber evidence="2">2.7.13.3</ecNumber>
    </recommendedName>
</protein>
<dbReference type="Pfam" id="PF02518">
    <property type="entry name" value="HATPase_c"/>
    <property type="match status" value="1"/>
</dbReference>
<dbReference type="Gene3D" id="3.30.450.20">
    <property type="entry name" value="PAS domain"/>
    <property type="match status" value="1"/>
</dbReference>
<evidence type="ECO:0000256" key="1">
    <source>
        <dbReference type="ARBA" id="ARBA00000085"/>
    </source>
</evidence>
<keyword evidence="4" id="KW-0812">Transmembrane</keyword>
<dbReference type="PANTHER" id="PTHR43065:SF52">
    <property type="entry name" value="SENSOR PROTEIN KINASE PILS"/>
    <property type="match status" value="1"/>
</dbReference>
<feature type="transmembrane region" description="Helical" evidence="4">
    <location>
        <begin position="54"/>
        <end position="73"/>
    </location>
</feature>
<dbReference type="PROSITE" id="PS50109">
    <property type="entry name" value="HIS_KIN"/>
    <property type="match status" value="1"/>
</dbReference>
<dbReference type="CDD" id="cd00082">
    <property type="entry name" value="HisKA"/>
    <property type="match status" value="1"/>
</dbReference>
<evidence type="ECO:0000313" key="6">
    <source>
        <dbReference type="EMBL" id="MBU2787589.1"/>
    </source>
</evidence>
<dbReference type="InterPro" id="IPR004358">
    <property type="entry name" value="Sig_transdc_His_kin-like_C"/>
</dbReference>
<keyword evidence="4" id="KW-0472">Membrane</keyword>
<dbReference type="InterPro" id="IPR036097">
    <property type="entry name" value="HisK_dim/P_sf"/>
</dbReference>
<dbReference type="InterPro" id="IPR036890">
    <property type="entry name" value="HATPase_C_sf"/>
</dbReference>
<gene>
    <name evidence="6" type="ORF">HFQ13_05105</name>
</gene>
<dbReference type="InterPro" id="IPR005467">
    <property type="entry name" value="His_kinase_dom"/>
</dbReference>